<dbReference type="OrthoDB" id="3799394at2759"/>
<reference evidence="3" key="1">
    <citation type="journal article" date="2020" name="Stud. Mycol.">
        <title>101 Dothideomycetes genomes: a test case for predicting lifestyles and emergence of pathogens.</title>
        <authorList>
            <person name="Haridas S."/>
            <person name="Albert R."/>
            <person name="Binder M."/>
            <person name="Bloem J."/>
            <person name="Labutti K."/>
            <person name="Salamov A."/>
            <person name="Andreopoulos B."/>
            <person name="Baker S."/>
            <person name="Barry K."/>
            <person name="Bills G."/>
            <person name="Bluhm B."/>
            <person name="Cannon C."/>
            <person name="Castanera R."/>
            <person name="Culley D."/>
            <person name="Daum C."/>
            <person name="Ezra D."/>
            <person name="Gonzalez J."/>
            <person name="Henrissat B."/>
            <person name="Kuo A."/>
            <person name="Liang C."/>
            <person name="Lipzen A."/>
            <person name="Lutzoni F."/>
            <person name="Magnuson J."/>
            <person name="Mondo S."/>
            <person name="Nolan M."/>
            <person name="Ohm R."/>
            <person name="Pangilinan J."/>
            <person name="Park H.-J."/>
            <person name="Ramirez L."/>
            <person name="Alfaro M."/>
            <person name="Sun H."/>
            <person name="Tritt A."/>
            <person name="Yoshinaga Y."/>
            <person name="Zwiers L.-H."/>
            <person name="Turgeon B."/>
            <person name="Goodwin S."/>
            <person name="Spatafora J."/>
            <person name="Crous P."/>
            <person name="Grigoriev I."/>
        </authorList>
    </citation>
    <scope>NUCLEOTIDE SEQUENCE</scope>
    <source>
        <strain evidence="3">CBS 109.77</strain>
    </source>
</reference>
<dbReference type="EMBL" id="MU002437">
    <property type="protein sequence ID" value="KAF2786593.1"/>
    <property type="molecule type" value="Genomic_DNA"/>
</dbReference>
<evidence type="ECO:0000256" key="2">
    <source>
        <dbReference type="SAM" id="SignalP"/>
    </source>
</evidence>
<sequence length="259" mass="27034">MKSFLLLLPLLSALALAEECQCPQVKCPADDAVKLCNCINGRETMCVERCPDYKPTYLPCPASPLPTASVPCATATPSPPKCVCDRILCPMIWPLSCHCANGVAQACYDKCGGAPPVLQVCDRPTAISTLLTLTLAPPSSPTKTPLPWKPTTTKKPIPTKPTSTAKPVPTPTGAHAICGGGRGSNIQCELGFLCMKDPFKPGCGPECDGPGICVEDKMCGGFAGFGCKETGQTCVDDPRDDCDPKRGGADCGGLCVWAS</sequence>
<name>A0A6A6WRK1_9PLEO</name>
<keyword evidence="4" id="KW-1185">Reference proteome</keyword>
<keyword evidence="2" id="KW-0732">Signal</keyword>
<feature type="region of interest" description="Disordered" evidence="1">
    <location>
        <begin position="138"/>
        <end position="168"/>
    </location>
</feature>
<evidence type="ECO:0000313" key="4">
    <source>
        <dbReference type="Proteomes" id="UP000799757"/>
    </source>
</evidence>
<dbReference type="Proteomes" id="UP000799757">
    <property type="component" value="Unassembled WGS sequence"/>
</dbReference>
<dbReference type="AlphaFoldDB" id="A0A6A6WRK1"/>
<evidence type="ECO:0000313" key="3">
    <source>
        <dbReference type="EMBL" id="KAF2786593.1"/>
    </source>
</evidence>
<feature type="signal peptide" evidence="2">
    <location>
        <begin position="1"/>
        <end position="17"/>
    </location>
</feature>
<protein>
    <submittedName>
        <fullName evidence="3">Uncharacterized protein</fullName>
    </submittedName>
</protein>
<gene>
    <name evidence="3" type="ORF">K505DRAFT_259560</name>
</gene>
<feature type="compositionally biased region" description="Low complexity" evidence="1">
    <location>
        <begin position="138"/>
        <end position="167"/>
    </location>
</feature>
<accession>A0A6A6WRK1</accession>
<organism evidence="3 4">
    <name type="scientific">Melanomma pulvis-pyrius CBS 109.77</name>
    <dbReference type="NCBI Taxonomy" id="1314802"/>
    <lineage>
        <taxon>Eukaryota</taxon>
        <taxon>Fungi</taxon>
        <taxon>Dikarya</taxon>
        <taxon>Ascomycota</taxon>
        <taxon>Pezizomycotina</taxon>
        <taxon>Dothideomycetes</taxon>
        <taxon>Pleosporomycetidae</taxon>
        <taxon>Pleosporales</taxon>
        <taxon>Melanommataceae</taxon>
        <taxon>Melanomma</taxon>
    </lineage>
</organism>
<evidence type="ECO:0000256" key="1">
    <source>
        <dbReference type="SAM" id="MobiDB-lite"/>
    </source>
</evidence>
<proteinExistence type="predicted"/>
<feature type="chain" id="PRO_5025510527" evidence="2">
    <location>
        <begin position="18"/>
        <end position="259"/>
    </location>
</feature>